<evidence type="ECO:0000313" key="9">
    <source>
        <dbReference type="EMBL" id="ELW61730.1"/>
    </source>
</evidence>
<reference evidence="10" key="2">
    <citation type="journal article" date="2013" name="Nat. Commun.">
        <title>Genome of the Chinese tree shrew.</title>
        <authorList>
            <person name="Fan Y."/>
            <person name="Huang Z.Y."/>
            <person name="Cao C.C."/>
            <person name="Chen C.S."/>
            <person name="Chen Y.X."/>
            <person name="Fan D.D."/>
            <person name="He J."/>
            <person name="Hou H.L."/>
            <person name="Hu L."/>
            <person name="Hu X.T."/>
            <person name="Jiang X.T."/>
            <person name="Lai R."/>
            <person name="Lang Y.S."/>
            <person name="Liang B."/>
            <person name="Liao S.G."/>
            <person name="Mu D."/>
            <person name="Ma Y.Y."/>
            <person name="Niu Y.Y."/>
            <person name="Sun X.Q."/>
            <person name="Xia J.Q."/>
            <person name="Xiao J."/>
            <person name="Xiong Z.Q."/>
            <person name="Xu L."/>
            <person name="Yang L."/>
            <person name="Zhang Y."/>
            <person name="Zhao W."/>
            <person name="Zhao X.D."/>
            <person name="Zheng Y.T."/>
            <person name="Zhou J.M."/>
            <person name="Zhu Y.B."/>
            <person name="Zhang G.J."/>
            <person name="Wang J."/>
            <person name="Yao Y.G."/>
        </authorList>
    </citation>
    <scope>NUCLEOTIDE SEQUENCE [LARGE SCALE GENOMIC DNA]</scope>
</reference>
<evidence type="ECO:0000256" key="2">
    <source>
        <dbReference type="ARBA" id="ARBA00010868"/>
    </source>
</evidence>
<dbReference type="GO" id="GO:0061844">
    <property type="term" value="P:antimicrobial humoral immune response mediated by antimicrobial peptide"/>
    <property type="evidence" value="ECO:0007669"/>
    <property type="project" value="TreeGrafter"/>
</dbReference>
<dbReference type="Proteomes" id="UP000011518">
    <property type="component" value="Unassembled WGS sequence"/>
</dbReference>
<protein>
    <recommendedName>
        <fullName evidence="7">C-C motif chemokine</fullName>
    </recommendedName>
</protein>
<evidence type="ECO:0000256" key="3">
    <source>
        <dbReference type="ARBA" id="ARBA00022514"/>
    </source>
</evidence>
<keyword evidence="4 7" id="KW-0964">Secreted</keyword>
<dbReference type="InterPro" id="IPR001811">
    <property type="entry name" value="Chemokine_IL8-like_dom"/>
</dbReference>
<dbReference type="GO" id="GO:0006954">
    <property type="term" value="P:inflammatory response"/>
    <property type="evidence" value="ECO:0007669"/>
    <property type="project" value="TreeGrafter"/>
</dbReference>
<comment type="subcellular location">
    <subcellularLocation>
        <location evidence="1 7">Secreted</location>
    </subcellularLocation>
</comment>
<dbReference type="GO" id="GO:0030335">
    <property type="term" value="P:positive regulation of cell migration"/>
    <property type="evidence" value="ECO:0007669"/>
    <property type="project" value="TreeGrafter"/>
</dbReference>
<dbReference type="PANTHER" id="PTHR12015">
    <property type="entry name" value="SMALL INDUCIBLE CYTOKINE A"/>
    <property type="match status" value="1"/>
</dbReference>
<dbReference type="AlphaFoldDB" id="L9KFQ2"/>
<evidence type="ECO:0000256" key="7">
    <source>
        <dbReference type="RuleBase" id="RU361150"/>
    </source>
</evidence>
<dbReference type="InterPro" id="IPR000827">
    <property type="entry name" value="Chemokine_CC_CS"/>
</dbReference>
<dbReference type="GO" id="GO:0005615">
    <property type="term" value="C:extracellular space"/>
    <property type="evidence" value="ECO:0007669"/>
    <property type="project" value="UniProtKB-KW"/>
</dbReference>
<dbReference type="PANTHER" id="PTHR12015:SF77">
    <property type="entry name" value="C-C MOTIF CHEMOKINE 15"/>
    <property type="match status" value="1"/>
</dbReference>
<dbReference type="SUPFAM" id="SSF54117">
    <property type="entry name" value="Interleukin 8-like chemokines"/>
    <property type="match status" value="1"/>
</dbReference>
<dbReference type="GO" id="GO:0008009">
    <property type="term" value="F:chemokine activity"/>
    <property type="evidence" value="ECO:0007669"/>
    <property type="project" value="InterPro"/>
</dbReference>
<name>L9KFQ2_TUPCH</name>
<keyword evidence="3 7" id="KW-0202">Cytokine</keyword>
<dbReference type="EMBL" id="KB320859">
    <property type="protein sequence ID" value="ELW61730.1"/>
    <property type="molecule type" value="Genomic_DNA"/>
</dbReference>
<dbReference type="GO" id="GO:0048020">
    <property type="term" value="F:CCR chemokine receptor binding"/>
    <property type="evidence" value="ECO:0007669"/>
    <property type="project" value="TreeGrafter"/>
</dbReference>
<comment type="similarity">
    <text evidence="2 7">Belongs to the intercrine beta (chemokine CC) family.</text>
</comment>
<keyword evidence="6" id="KW-1015">Disulfide bond</keyword>
<proteinExistence type="inferred from homology"/>
<dbReference type="GO" id="GO:0070098">
    <property type="term" value="P:chemokine-mediated signaling pathway"/>
    <property type="evidence" value="ECO:0007669"/>
    <property type="project" value="TreeGrafter"/>
</dbReference>
<feature type="domain" description="Chemokine interleukin-8-like" evidence="8">
    <location>
        <begin position="48"/>
        <end position="106"/>
    </location>
</feature>
<sequence>MKVSMAAFSFLILTTVLGSQARVIDGTLEKERLRPLTAFTLVTGFHQPADCCFSYTQRSIRCSFMKAYFETSSGCSRPAVIFLNKIGKRVCADPSNVKVQDCMKTLGKQPISKNPGTMQLA</sequence>
<dbReference type="CDD" id="cd00272">
    <property type="entry name" value="Chemokine_CC"/>
    <property type="match status" value="1"/>
</dbReference>
<evidence type="ECO:0000256" key="4">
    <source>
        <dbReference type="ARBA" id="ARBA00022525"/>
    </source>
</evidence>
<dbReference type="Gene3D" id="2.40.50.40">
    <property type="match status" value="1"/>
</dbReference>
<keyword evidence="7" id="KW-0145">Chemotaxis</keyword>
<dbReference type="STRING" id="246437.L9KFQ2"/>
<keyword evidence="5 7" id="KW-0732">Signal</keyword>
<dbReference type="InterPro" id="IPR036048">
    <property type="entry name" value="Interleukin_8-like_sf"/>
</dbReference>
<reference evidence="10" key="1">
    <citation type="submission" date="2012-07" db="EMBL/GenBank/DDBJ databases">
        <title>Genome of the Chinese tree shrew, a rising model animal genetically related to primates.</title>
        <authorList>
            <person name="Zhang G."/>
            <person name="Fan Y."/>
            <person name="Yao Y."/>
            <person name="Huang Z."/>
        </authorList>
    </citation>
    <scope>NUCLEOTIDE SEQUENCE [LARGE SCALE GENOMIC DNA]</scope>
</reference>
<dbReference type="Pfam" id="PF00048">
    <property type="entry name" value="IL8"/>
    <property type="match status" value="1"/>
</dbReference>
<feature type="signal peptide" evidence="7">
    <location>
        <begin position="1"/>
        <end position="21"/>
    </location>
</feature>
<organism evidence="9 10">
    <name type="scientific">Tupaia chinensis</name>
    <name type="common">Chinese tree shrew</name>
    <name type="synonym">Tupaia belangeri chinensis</name>
    <dbReference type="NCBI Taxonomy" id="246437"/>
    <lineage>
        <taxon>Eukaryota</taxon>
        <taxon>Metazoa</taxon>
        <taxon>Chordata</taxon>
        <taxon>Craniata</taxon>
        <taxon>Vertebrata</taxon>
        <taxon>Euteleostomi</taxon>
        <taxon>Mammalia</taxon>
        <taxon>Eutheria</taxon>
        <taxon>Euarchontoglires</taxon>
        <taxon>Scandentia</taxon>
        <taxon>Tupaiidae</taxon>
        <taxon>Tupaia</taxon>
    </lineage>
</organism>
<evidence type="ECO:0000313" key="10">
    <source>
        <dbReference type="Proteomes" id="UP000011518"/>
    </source>
</evidence>
<dbReference type="SMART" id="SM00199">
    <property type="entry name" value="SCY"/>
    <property type="match status" value="1"/>
</dbReference>
<dbReference type="PROSITE" id="PS00472">
    <property type="entry name" value="SMALL_CYTOKINES_CC"/>
    <property type="match status" value="1"/>
</dbReference>
<evidence type="ECO:0000256" key="5">
    <source>
        <dbReference type="ARBA" id="ARBA00022729"/>
    </source>
</evidence>
<dbReference type="FunFam" id="2.40.50.40:FF:000002">
    <property type="entry name" value="C-C motif chemokine"/>
    <property type="match status" value="1"/>
</dbReference>
<dbReference type="InParanoid" id="L9KFQ2"/>
<feature type="chain" id="PRO_5005139351" description="C-C motif chemokine" evidence="7">
    <location>
        <begin position="22"/>
        <end position="121"/>
    </location>
</feature>
<gene>
    <name evidence="9" type="ORF">TREES_T100005521</name>
</gene>
<evidence type="ECO:0000256" key="6">
    <source>
        <dbReference type="ARBA" id="ARBA00023157"/>
    </source>
</evidence>
<keyword evidence="10" id="KW-1185">Reference proteome</keyword>
<dbReference type="InterPro" id="IPR039809">
    <property type="entry name" value="Chemokine_b/g/d"/>
</dbReference>
<evidence type="ECO:0000259" key="8">
    <source>
        <dbReference type="SMART" id="SM00199"/>
    </source>
</evidence>
<dbReference type="FunCoup" id="L9KFQ2">
    <property type="interactions" value="416"/>
</dbReference>
<accession>L9KFQ2</accession>
<evidence type="ECO:0000256" key="1">
    <source>
        <dbReference type="ARBA" id="ARBA00004613"/>
    </source>
</evidence>